<organism evidence="1 2">
    <name type="scientific">Tenuifilum thalassicum</name>
    <dbReference type="NCBI Taxonomy" id="2590900"/>
    <lineage>
        <taxon>Bacteria</taxon>
        <taxon>Pseudomonadati</taxon>
        <taxon>Bacteroidota</taxon>
        <taxon>Bacteroidia</taxon>
        <taxon>Bacteroidales</taxon>
        <taxon>Tenuifilaceae</taxon>
        <taxon>Tenuifilum</taxon>
    </lineage>
</organism>
<evidence type="ECO:0000313" key="1">
    <source>
        <dbReference type="EMBL" id="QKG78943.1"/>
    </source>
</evidence>
<reference evidence="1 2" key="1">
    <citation type="submission" date="2019-07" db="EMBL/GenBank/DDBJ databases">
        <title>Thalassofilum flectens gen. nov., sp. nov., a novel moderate thermophilic anaerobe from a shallow sea hot spring in Kunashir Island (Russia), representing a new family in the order Bacteroidales, and proposal of Thalassofilacea fam. nov.</title>
        <authorList>
            <person name="Kochetkova T.V."/>
            <person name="Podosokorskaya O.A."/>
            <person name="Novikov A."/>
            <person name="Elcheninov A.G."/>
            <person name="Toshchakov S.V."/>
            <person name="Kublanov I.V."/>
        </authorList>
    </citation>
    <scope>NUCLEOTIDE SEQUENCE [LARGE SCALE GENOMIC DNA]</scope>
    <source>
        <strain evidence="1 2">38-H</strain>
    </source>
</reference>
<keyword evidence="2" id="KW-1185">Reference proteome</keyword>
<accession>A0A7D4BCP5</accession>
<protein>
    <submittedName>
        <fullName evidence="1">DUF4837 family protein</fullName>
    </submittedName>
</protein>
<dbReference type="EMBL" id="CP041345">
    <property type="protein sequence ID" value="QKG78943.1"/>
    <property type="molecule type" value="Genomic_DNA"/>
</dbReference>
<dbReference type="AlphaFoldDB" id="A0A7D4BCP5"/>
<dbReference type="PROSITE" id="PS51257">
    <property type="entry name" value="PROKAR_LIPOPROTEIN"/>
    <property type="match status" value="1"/>
</dbReference>
<dbReference type="RefSeq" id="WP_173072459.1">
    <property type="nucleotide sequence ID" value="NZ_CP041345.1"/>
</dbReference>
<evidence type="ECO:0000313" key="2">
    <source>
        <dbReference type="Proteomes" id="UP000500961"/>
    </source>
</evidence>
<sequence>MKTRILVVILAILTIGTSCKKGSKGERTLLPNVTGNAGELVVILPKNLHKDSVGLAYKEILTQDVPFLPQSEPLFDLIMIPPEAFTDIFKSHRNIIFNEVKKSAKKTEMSLKRDVWAAPQTILYVSGPSYKSIKDYIEKERETIVTLFEQAERDRVVQNAIKYEQKSIREKISKKYNVSMRFPKGYRLNFDHDTIAWISFETPLTSQGIILYTFPYTDKNTFTVDYLLKKRNEFVKTIEGPSKGSYMITSEVIKPELTEMMYKNRYYAVMRGFWDVYKHPMGGPFISHITLDEERQRVIVAEAYVYAPSKKKRNYLRQVEALLYTLEIIKP</sequence>
<dbReference type="Proteomes" id="UP000500961">
    <property type="component" value="Chromosome"/>
</dbReference>
<dbReference type="Pfam" id="PF16125">
    <property type="entry name" value="DUF4837"/>
    <property type="match status" value="1"/>
</dbReference>
<name>A0A7D4BCP5_9BACT</name>
<dbReference type="InterPro" id="IPR032286">
    <property type="entry name" value="DUF4837"/>
</dbReference>
<gene>
    <name evidence="1" type="ORF">FHG85_01220</name>
</gene>
<proteinExistence type="predicted"/>
<dbReference type="KEGG" id="ttz:FHG85_01220"/>